<dbReference type="FunFam" id="3.40.630.30:FF:000064">
    <property type="entry name" value="GNAT family acetyltransferase"/>
    <property type="match status" value="1"/>
</dbReference>
<dbReference type="Pfam" id="PF00583">
    <property type="entry name" value="Acetyltransf_1"/>
    <property type="match status" value="1"/>
</dbReference>
<evidence type="ECO:0000256" key="1">
    <source>
        <dbReference type="ARBA" id="ARBA00008694"/>
    </source>
</evidence>
<reference evidence="5" key="1">
    <citation type="submission" date="2023-10" db="EMBL/GenBank/DDBJ databases">
        <title>Genome assembly of Pristionchus species.</title>
        <authorList>
            <person name="Yoshida K."/>
            <person name="Sommer R.J."/>
        </authorList>
    </citation>
    <scope>NUCLEOTIDE SEQUENCE</scope>
    <source>
        <strain evidence="5">RS0144</strain>
    </source>
</reference>
<dbReference type="CDD" id="cd04301">
    <property type="entry name" value="NAT_SF"/>
    <property type="match status" value="1"/>
</dbReference>
<dbReference type="AlphaFoldDB" id="A0AAV5UNK3"/>
<keyword evidence="6" id="KW-1185">Reference proteome</keyword>
<feature type="domain" description="N-acetyltransferase" evidence="4">
    <location>
        <begin position="6"/>
        <end position="159"/>
    </location>
</feature>
<feature type="non-terminal residue" evidence="5">
    <location>
        <position position="1"/>
    </location>
</feature>
<evidence type="ECO:0000256" key="3">
    <source>
        <dbReference type="ARBA" id="ARBA00023315"/>
    </source>
</evidence>
<comment type="caution">
    <text evidence="5">The sequence shown here is derived from an EMBL/GenBank/DDBJ whole genome shotgun (WGS) entry which is preliminary data.</text>
</comment>
<evidence type="ECO:0000313" key="5">
    <source>
        <dbReference type="EMBL" id="GMT07479.1"/>
    </source>
</evidence>
<dbReference type="EMBL" id="BTSX01000006">
    <property type="protein sequence ID" value="GMT07479.1"/>
    <property type="molecule type" value="Genomic_DNA"/>
</dbReference>
<dbReference type="InterPro" id="IPR051016">
    <property type="entry name" value="Diverse_Substrate_AcTransf"/>
</dbReference>
<evidence type="ECO:0000259" key="4">
    <source>
        <dbReference type="PROSITE" id="PS51186"/>
    </source>
</evidence>
<dbReference type="PANTHER" id="PTHR10545">
    <property type="entry name" value="DIAMINE N-ACETYLTRANSFERASE"/>
    <property type="match status" value="1"/>
</dbReference>
<evidence type="ECO:0000256" key="2">
    <source>
        <dbReference type="ARBA" id="ARBA00022679"/>
    </source>
</evidence>
<accession>A0AAV5UNK3</accession>
<comment type="similarity">
    <text evidence="1">Belongs to the acetyltransferase family.</text>
</comment>
<dbReference type="Gene3D" id="3.40.630.30">
    <property type="match status" value="1"/>
</dbReference>
<keyword evidence="2" id="KW-0808">Transferase</keyword>
<keyword evidence="3" id="KW-0012">Acyltransferase</keyword>
<gene>
    <name evidence="5" type="ORF">PENTCL1PPCAC_29653</name>
</gene>
<protein>
    <recommendedName>
        <fullName evidence="4">N-acetyltransferase domain-containing protein</fullName>
    </recommendedName>
</protein>
<dbReference type="PROSITE" id="PS51186">
    <property type="entry name" value="GNAT"/>
    <property type="match status" value="1"/>
</dbReference>
<name>A0AAV5UNK3_9BILA</name>
<evidence type="ECO:0000313" key="6">
    <source>
        <dbReference type="Proteomes" id="UP001432027"/>
    </source>
</evidence>
<dbReference type="SUPFAM" id="SSF55729">
    <property type="entry name" value="Acyl-CoA N-acyltransferases (Nat)"/>
    <property type="match status" value="1"/>
</dbReference>
<dbReference type="InterPro" id="IPR016181">
    <property type="entry name" value="Acyl_CoA_acyltransferase"/>
</dbReference>
<dbReference type="GO" id="GO:0008080">
    <property type="term" value="F:N-acetyltransferase activity"/>
    <property type="evidence" value="ECO:0007669"/>
    <property type="project" value="TreeGrafter"/>
</dbReference>
<dbReference type="InterPro" id="IPR000182">
    <property type="entry name" value="GNAT_dom"/>
</dbReference>
<dbReference type="PANTHER" id="PTHR10545:SF29">
    <property type="entry name" value="GH14572P-RELATED"/>
    <property type="match status" value="1"/>
</dbReference>
<organism evidence="5 6">
    <name type="scientific">Pristionchus entomophagus</name>
    <dbReference type="NCBI Taxonomy" id="358040"/>
    <lineage>
        <taxon>Eukaryota</taxon>
        <taxon>Metazoa</taxon>
        <taxon>Ecdysozoa</taxon>
        <taxon>Nematoda</taxon>
        <taxon>Chromadorea</taxon>
        <taxon>Rhabditida</taxon>
        <taxon>Rhabditina</taxon>
        <taxon>Diplogasteromorpha</taxon>
        <taxon>Diplogasteroidea</taxon>
        <taxon>Neodiplogasteridae</taxon>
        <taxon>Pristionchus</taxon>
    </lineage>
</organism>
<dbReference type="Proteomes" id="UP001432027">
    <property type="component" value="Unassembled WGS sequence"/>
</dbReference>
<proteinExistence type="inferred from homology"/>
<sequence>SDSHEMTVRAATKADLPDLFHMNVEMAIFQKVESEVHISLEQFIRDFEDRRFEGFVLIDDETEKAAGMALYHYAYDVWKGTYIAMEELFVRPEYRNKKYGKLLWAAVAQVAKEKNATRLNWLVHDSNKRAMNFYHSVEGVAEDKMYGGFLPFVMNRQGIERFVESFSN</sequence>